<feature type="region of interest" description="Disordered" evidence="2">
    <location>
        <begin position="1"/>
        <end position="33"/>
    </location>
</feature>
<evidence type="ECO:0000256" key="1">
    <source>
        <dbReference type="SAM" id="Coils"/>
    </source>
</evidence>
<feature type="compositionally biased region" description="Basic and acidic residues" evidence="2">
    <location>
        <begin position="1"/>
        <end position="23"/>
    </location>
</feature>
<keyword evidence="4" id="KW-1185">Reference proteome</keyword>
<feature type="coiled-coil region" evidence="1">
    <location>
        <begin position="76"/>
        <end position="103"/>
    </location>
</feature>
<dbReference type="EMBL" id="KK853430">
    <property type="protein sequence ID" value="KDR07657.1"/>
    <property type="molecule type" value="Genomic_DNA"/>
</dbReference>
<feature type="compositionally biased region" description="Acidic residues" evidence="2">
    <location>
        <begin position="24"/>
        <end position="33"/>
    </location>
</feature>
<organism evidence="3 4">
    <name type="scientific">Zootermopsis nevadensis</name>
    <name type="common">Dampwood termite</name>
    <dbReference type="NCBI Taxonomy" id="136037"/>
    <lineage>
        <taxon>Eukaryota</taxon>
        <taxon>Metazoa</taxon>
        <taxon>Ecdysozoa</taxon>
        <taxon>Arthropoda</taxon>
        <taxon>Hexapoda</taxon>
        <taxon>Insecta</taxon>
        <taxon>Pterygota</taxon>
        <taxon>Neoptera</taxon>
        <taxon>Polyneoptera</taxon>
        <taxon>Dictyoptera</taxon>
        <taxon>Blattodea</taxon>
        <taxon>Blattoidea</taxon>
        <taxon>Termitoidae</taxon>
        <taxon>Termopsidae</taxon>
        <taxon>Zootermopsis</taxon>
    </lineage>
</organism>
<sequence length="143" mass="17258">MKRWDMKSAQDKVRAELEGKSSESEGESVEEEWTNVKKCLTVALEEKVGRMERLPRKAWITQAMLDKMDERRRWKNINSEEGRQKYQRLNNELRRETDKAREDYINRVCDEIMTLQRICRYDTMYAKAKELGWKEHNGIRTHC</sequence>
<dbReference type="Proteomes" id="UP000027135">
    <property type="component" value="Unassembled WGS sequence"/>
</dbReference>
<evidence type="ECO:0000256" key="2">
    <source>
        <dbReference type="SAM" id="MobiDB-lite"/>
    </source>
</evidence>
<accession>A0A067QH71</accession>
<protein>
    <submittedName>
        <fullName evidence="3">Uncharacterized protein</fullName>
    </submittedName>
</protein>
<proteinExistence type="predicted"/>
<evidence type="ECO:0000313" key="4">
    <source>
        <dbReference type="Proteomes" id="UP000027135"/>
    </source>
</evidence>
<name>A0A067QH71_ZOONE</name>
<keyword evidence="1" id="KW-0175">Coiled coil</keyword>
<gene>
    <name evidence="3" type="ORF">L798_02810</name>
</gene>
<dbReference type="InParanoid" id="A0A067QH71"/>
<dbReference type="AlphaFoldDB" id="A0A067QH71"/>
<evidence type="ECO:0000313" key="3">
    <source>
        <dbReference type="EMBL" id="KDR07657.1"/>
    </source>
</evidence>
<reference evidence="3 4" key="1">
    <citation type="journal article" date="2014" name="Nat. Commun.">
        <title>Molecular traces of alternative social organization in a termite genome.</title>
        <authorList>
            <person name="Terrapon N."/>
            <person name="Li C."/>
            <person name="Robertson H.M."/>
            <person name="Ji L."/>
            <person name="Meng X."/>
            <person name="Booth W."/>
            <person name="Chen Z."/>
            <person name="Childers C.P."/>
            <person name="Glastad K.M."/>
            <person name="Gokhale K."/>
            <person name="Gowin J."/>
            <person name="Gronenberg W."/>
            <person name="Hermansen R.A."/>
            <person name="Hu H."/>
            <person name="Hunt B.G."/>
            <person name="Huylmans A.K."/>
            <person name="Khalil S.M."/>
            <person name="Mitchell R.D."/>
            <person name="Munoz-Torres M.C."/>
            <person name="Mustard J.A."/>
            <person name="Pan H."/>
            <person name="Reese J.T."/>
            <person name="Scharf M.E."/>
            <person name="Sun F."/>
            <person name="Vogel H."/>
            <person name="Xiao J."/>
            <person name="Yang W."/>
            <person name="Yang Z."/>
            <person name="Yang Z."/>
            <person name="Zhou J."/>
            <person name="Zhu J."/>
            <person name="Brent C.S."/>
            <person name="Elsik C.G."/>
            <person name="Goodisman M.A."/>
            <person name="Liberles D.A."/>
            <person name="Roe R.M."/>
            <person name="Vargo E.L."/>
            <person name="Vilcinskas A."/>
            <person name="Wang J."/>
            <person name="Bornberg-Bauer E."/>
            <person name="Korb J."/>
            <person name="Zhang G."/>
            <person name="Liebig J."/>
        </authorList>
    </citation>
    <scope>NUCLEOTIDE SEQUENCE [LARGE SCALE GENOMIC DNA]</scope>
    <source>
        <tissue evidence="3">Whole organism</tissue>
    </source>
</reference>